<protein>
    <recommendedName>
        <fullName evidence="6">Essential protein Yae1 N-terminal domain-containing protein</fullName>
    </recommendedName>
</protein>
<evidence type="ECO:0000313" key="8">
    <source>
        <dbReference type="Proteomes" id="UP001341281"/>
    </source>
</evidence>
<dbReference type="PANTHER" id="PTHR18829:SF0">
    <property type="entry name" value="PROTEIN YAE1 HOMOLOG"/>
    <property type="match status" value="1"/>
</dbReference>
<accession>A0AAQ3WN89</accession>
<proteinExistence type="predicted"/>
<evidence type="ECO:0000256" key="4">
    <source>
        <dbReference type="ARBA" id="ARBA00023242"/>
    </source>
</evidence>
<evidence type="ECO:0000256" key="2">
    <source>
        <dbReference type="ARBA" id="ARBA00004496"/>
    </source>
</evidence>
<dbReference type="AlphaFoldDB" id="A0AAQ3WN89"/>
<evidence type="ECO:0000256" key="1">
    <source>
        <dbReference type="ARBA" id="ARBA00004123"/>
    </source>
</evidence>
<feature type="region of interest" description="Disordered" evidence="5">
    <location>
        <begin position="1"/>
        <end position="99"/>
    </location>
</feature>
<gene>
    <name evidence="7" type="ORF">U9M48_016482</name>
</gene>
<evidence type="ECO:0000259" key="6">
    <source>
        <dbReference type="Pfam" id="PF09811"/>
    </source>
</evidence>
<dbReference type="EMBL" id="CP144748">
    <property type="protein sequence ID" value="WVZ67401.1"/>
    <property type="molecule type" value="Genomic_DNA"/>
</dbReference>
<feature type="compositionally biased region" description="Polar residues" evidence="5">
    <location>
        <begin position="26"/>
        <end position="39"/>
    </location>
</feature>
<evidence type="ECO:0000313" key="7">
    <source>
        <dbReference type="EMBL" id="WVZ67401.1"/>
    </source>
</evidence>
<keyword evidence="3" id="KW-0963">Cytoplasm</keyword>
<dbReference type="InterPro" id="IPR038881">
    <property type="entry name" value="Yae1-like"/>
</dbReference>
<dbReference type="PANTHER" id="PTHR18829">
    <property type="entry name" value="PROTEIN YAE1 HOMOLOG"/>
    <property type="match status" value="1"/>
</dbReference>
<keyword evidence="4" id="KW-0539">Nucleus</keyword>
<evidence type="ECO:0000256" key="3">
    <source>
        <dbReference type="ARBA" id="ARBA00022490"/>
    </source>
</evidence>
<sequence>MAGPLHLSGFMGSGVPSSPPEVPNSQSLIATAAASASVQSRRHRPRPDRPRRARPPPLPSSRSPCRPAKRPSPRGENSSALRAPLLRSPGPWRAARPTADAVTASVAELRVGPEASSAQENEVALPENVGGVAAAEDDDIWGDASDSPDHASTLDREWIHRQNQFHKMGYRDGITEGQKDSAQEGFNVGFRQSVHVGYKWGLVRGVTSALASLPDRLKDKLLPSVHCREKLQDLHNSVQEISADNALKMFHESINNPLGEAHVASGEDLNRLTGLSKDLVVLLHECPDVKVNEELG</sequence>
<comment type="subcellular location">
    <subcellularLocation>
        <location evidence="2">Cytoplasm</location>
    </subcellularLocation>
    <subcellularLocation>
        <location evidence="1">Nucleus</location>
    </subcellularLocation>
</comment>
<dbReference type="GO" id="GO:0005737">
    <property type="term" value="C:cytoplasm"/>
    <property type="evidence" value="ECO:0007669"/>
    <property type="project" value="UniProtKB-SubCell"/>
</dbReference>
<dbReference type="Pfam" id="PF09811">
    <property type="entry name" value="Yae1_N"/>
    <property type="match status" value="1"/>
</dbReference>
<dbReference type="Proteomes" id="UP001341281">
    <property type="component" value="Chromosome 04"/>
</dbReference>
<name>A0AAQ3WN89_PASNO</name>
<keyword evidence="8" id="KW-1185">Reference proteome</keyword>
<dbReference type="GO" id="GO:0005634">
    <property type="term" value="C:nucleus"/>
    <property type="evidence" value="ECO:0007669"/>
    <property type="project" value="UniProtKB-SubCell"/>
</dbReference>
<reference evidence="7 8" key="1">
    <citation type="submission" date="2024-02" db="EMBL/GenBank/DDBJ databases">
        <title>High-quality chromosome-scale genome assembly of Pensacola bahiagrass (Paspalum notatum Flugge var. saurae).</title>
        <authorList>
            <person name="Vega J.M."/>
            <person name="Podio M."/>
            <person name="Orjuela J."/>
            <person name="Siena L.A."/>
            <person name="Pessino S.C."/>
            <person name="Combes M.C."/>
            <person name="Mariac C."/>
            <person name="Albertini E."/>
            <person name="Pupilli F."/>
            <person name="Ortiz J.P.A."/>
            <person name="Leblanc O."/>
        </authorList>
    </citation>
    <scope>NUCLEOTIDE SEQUENCE [LARGE SCALE GENOMIC DNA]</scope>
    <source>
        <strain evidence="7">R1</strain>
        <tissue evidence="7">Leaf</tissue>
    </source>
</reference>
<dbReference type="InterPro" id="IPR019191">
    <property type="entry name" value="Essential_protein_Yae1_N"/>
</dbReference>
<feature type="domain" description="Essential protein Yae1 N-terminal" evidence="6">
    <location>
        <begin position="169"/>
        <end position="206"/>
    </location>
</feature>
<evidence type="ECO:0000256" key="5">
    <source>
        <dbReference type="SAM" id="MobiDB-lite"/>
    </source>
</evidence>
<organism evidence="7 8">
    <name type="scientific">Paspalum notatum var. saurae</name>
    <dbReference type="NCBI Taxonomy" id="547442"/>
    <lineage>
        <taxon>Eukaryota</taxon>
        <taxon>Viridiplantae</taxon>
        <taxon>Streptophyta</taxon>
        <taxon>Embryophyta</taxon>
        <taxon>Tracheophyta</taxon>
        <taxon>Spermatophyta</taxon>
        <taxon>Magnoliopsida</taxon>
        <taxon>Liliopsida</taxon>
        <taxon>Poales</taxon>
        <taxon>Poaceae</taxon>
        <taxon>PACMAD clade</taxon>
        <taxon>Panicoideae</taxon>
        <taxon>Andropogonodae</taxon>
        <taxon>Paspaleae</taxon>
        <taxon>Paspalinae</taxon>
        <taxon>Paspalum</taxon>
    </lineage>
</organism>
<feature type="compositionally biased region" description="Basic residues" evidence="5">
    <location>
        <begin position="40"/>
        <end position="54"/>
    </location>
</feature>